<feature type="transmembrane region" description="Helical" evidence="1">
    <location>
        <begin position="179"/>
        <end position="199"/>
    </location>
</feature>
<dbReference type="eggNOG" id="COG4721">
    <property type="taxonomic scope" value="Bacteria"/>
</dbReference>
<proteinExistence type="predicted"/>
<evidence type="ECO:0000313" key="2">
    <source>
        <dbReference type="EMBL" id="KFJ00893.1"/>
    </source>
</evidence>
<feature type="transmembrane region" description="Helical" evidence="1">
    <location>
        <begin position="149"/>
        <end position="167"/>
    </location>
</feature>
<keyword evidence="3" id="KW-1185">Reference proteome</keyword>
<reference evidence="2 3" key="1">
    <citation type="submission" date="2014-03" db="EMBL/GenBank/DDBJ databases">
        <title>Genomics of Bifidobacteria.</title>
        <authorList>
            <person name="Ventura M."/>
            <person name="Milani C."/>
            <person name="Lugli G.A."/>
        </authorList>
    </citation>
    <scope>NUCLEOTIDE SEQUENCE [LARGE SCALE GENOMIC DNA]</scope>
    <source>
        <strain evidence="2 3">DSM 23968</strain>
    </source>
</reference>
<organism evidence="2 3">
    <name type="scientific">Bifidobacterium stellenboschense</name>
    <dbReference type="NCBI Taxonomy" id="762211"/>
    <lineage>
        <taxon>Bacteria</taxon>
        <taxon>Bacillati</taxon>
        <taxon>Actinomycetota</taxon>
        <taxon>Actinomycetes</taxon>
        <taxon>Bifidobacteriales</taxon>
        <taxon>Bifidobacteriaceae</taxon>
        <taxon>Bifidobacterium</taxon>
    </lineage>
</organism>
<feature type="transmembrane region" description="Helical" evidence="1">
    <location>
        <begin position="36"/>
        <end position="56"/>
    </location>
</feature>
<feature type="transmembrane region" description="Helical" evidence="1">
    <location>
        <begin position="123"/>
        <end position="142"/>
    </location>
</feature>
<dbReference type="Pfam" id="PF09819">
    <property type="entry name" value="ABC_cobalt"/>
    <property type="match status" value="1"/>
</dbReference>
<evidence type="ECO:0000256" key="1">
    <source>
        <dbReference type="SAM" id="Phobius"/>
    </source>
</evidence>
<dbReference type="PIRSF" id="PIRSF037394">
    <property type="entry name" value="ABC_thiamine-permease_YkoE_prd"/>
    <property type="match status" value="1"/>
</dbReference>
<keyword evidence="1" id="KW-1133">Transmembrane helix</keyword>
<sequence>MPTTELSSTRAFEGSKRERHIIMAETVAKTNYKWRVVDIVVAAIIAVASGVIFWGWDVVCAAPLALFEAVTPGFEGLLNGFWLFAGPLAAIIVRKPGAALFAETLAAFLELTLGNQWGVGGSLIVGIMQGLAAEIAFAIFAWKQWNIGTTILSGALAGVACWAYYWMTNPGWNAMRVSWYLVGSIISGVIIAGALMWALHKAIAATGVLDRFASGRAEARV</sequence>
<dbReference type="EMBL" id="JGZP01000004">
    <property type="protein sequence ID" value="KFJ00893.1"/>
    <property type="molecule type" value="Genomic_DNA"/>
</dbReference>
<comment type="caution">
    <text evidence="2">The sequence shown here is derived from an EMBL/GenBank/DDBJ whole genome shotgun (WGS) entry which is preliminary data.</text>
</comment>
<gene>
    <name evidence="2" type="ORF">BSTEL_0305</name>
</gene>
<accession>A0A087DZE2</accession>
<evidence type="ECO:0000313" key="3">
    <source>
        <dbReference type="Proteomes" id="UP000029004"/>
    </source>
</evidence>
<dbReference type="Proteomes" id="UP000029004">
    <property type="component" value="Unassembled WGS sequence"/>
</dbReference>
<dbReference type="InterPro" id="IPR017195">
    <property type="entry name" value="ABC_thiamin-permease_prd"/>
</dbReference>
<name>A0A087DZE2_9BIFI</name>
<dbReference type="AlphaFoldDB" id="A0A087DZE2"/>
<keyword evidence="1" id="KW-0472">Membrane</keyword>
<protein>
    <submittedName>
        <fullName evidence="2">Permease protein of ABC transporter system, probably thiamine metabolism</fullName>
    </submittedName>
</protein>
<dbReference type="STRING" id="762211.BSTEL_0305"/>
<keyword evidence="1" id="KW-0812">Transmembrane</keyword>